<protein>
    <submittedName>
        <fullName evidence="1">Uncharacterized protein</fullName>
    </submittedName>
</protein>
<reference evidence="1" key="1">
    <citation type="journal article" date="2020" name="Nature">
        <title>Giant virus diversity and host interactions through global metagenomics.</title>
        <authorList>
            <person name="Schulz F."/>
            <person name="Roux S."/>
            <person name="Paez-Espino D."/>
            <person name="Jungbluth S."/>
            <person name="Walsh D.A."/>
            <person name="Denef V.J."/>
            <person name="McMahon K.D."/>
            <person name="Konstantinidis K.T."/>
            <person name="Eloe-Fadrosh E.A."/>
            <person name="Kyrpides N.C."/>
            <person name="Woyke T."/>
        </authorList>
    </citation>
    <scope>NUCLEOTIDE SEQUENCE</scope>
    <source>
        <strain evidence="1">GVMAG-M-3300023184-177</strain>
    </source>
</reference>
<evidence type="ECO:0000313" key="1">
    <source>
        <dbReference type="EMBL" id="QHT84673.1"/>
    </source>
</evidence>
<organism evidence="1">
    <name type="scientific">viral metagenome</name>
    <dbReference type="NCBI Taxonomy" id="1070528"/>
    <lineage>
        <taxon>unclassified sequences</taxon>
        <taxon>metagenomes</taxon>
        <taxon>organismal metagenomes</taxon>
    </lineage>
</organism>
<proteinExistence type="predicted"/>
<dbReference type="AlphaFoldDB" id="A0A6C0HXV8"/>
<sequence>MSDINWLESFINKDSLKTTPEIEIIIKSNKFINNIETKIEEMEVDFLSKMHEIKNTFENSDINLIYSSKNSLEILQKELEIVKLISKYSLQNNKLEYGFISSCLKYLLTLSEILRIRIKQQPLNMNKNYNNKSFNNNISRCSYKFCNYKDECTYNYNFSKKTNSCYQDHYVHNMVSHDVESLITYINSNSNSNNINNNSINHNKEILKTINTLSFVIGHMEGELRAKCLYNDPKDWEKYHYINTSK</sequence>
<accession>A0A6C0HXV8</accession>
<name>A0A6C0HXV8_9ZZZZ</name>
<dbReference type="EMBL" id="MN740023">
    <property type="protein sequence ID" value="QHT84673.1"/>
    <property type="molecule type" value="Genomic_DNA"/>
</dbReference>